<dbReference type="InterPro" id="IPR025740">
    <property type="entry name" value="FAM110"/>
</dbReference>
<feature type="region of interest" description="Disordered" evidence="2">
    <location>
        <begin position="127"/>
        <end position="209"/>
    </location>
</feature>
<feature type="domain" description="Centrosome-associated FAM110 N-terminal" evidence="4">
    <location>
        <begin position="15"/>
        <end position="102"/>
    </location>
</feature>
<evidence type="ECO:0000256" key="1">
    <source>
        <dbReference type="ARBA" id="ARBA00010576"/>
    </source>
</evidence>
<feature type="non-terminal residue" evidence="5">
    <location>
        <position position="1"/>
    </location>
</feature>
<dbReference type="InterPro" id="IPR025739">
    <property type="entry name" value="FAM110_N"/>
</dbReference>
<evidence type="ECO:0000313" key="6">
    <source>
        <dbReference type="Proteomes" id="UP000582182"/>
    </source>
</evidence>
<feature type="compositionally biased region" description="Polar residues" evidence="2">
    <location>
        <begin position="244"/>
        <end position="260"/>
    </location>
</feature>
<dbReference type="PANTHER" id="PTHR14758:SF4">
    <property type="entry name" value="PROTEIN FAM110A"/>
    <property type="match status" value="1"/>
</dbReference>
<sequence length="311" mass="33569">MPVEALHVGEAMKGVMVAAPFTSAMPGRVLRKGPAYFRRRPEPSAAKPSAVERLEADKAKYVKSQQVASTRQEPVKPPLLKQPLFTPGMRWPPLTPSLRTPRRGEPGGTKTSLDLEILNNLINLRDSPFPKADTPFPKADTPLGKGRVETPVGGGTETTEEPAHSPSNTKPPGSVAVRRVDVRPCGVPQGQVTPIPSSPIPGGTPLTPDRFSRAELERFFNYCGLEPEEVQEMGAERLGRASSDIVSLQPPSASTASSDCAHSPPSLATPDGRSPPTRVPYGISVIERNARVIKWLYGLRQARDTQRVSDV</sequence>
<dbReference type="Pfam" id="PF14160">
    <property type="entry name" value="FAM110_C"/>
    <property type="match status" value="1"/>
</dbReference>
<feature type="non-terminal residue" evidence="5">
    <location>
        <position position="311"/>
    </location>
</feature>
<reference evidence="5 6" key="1">
    <citation type="submission" date="2019-09" db="EMBL/GenBank/DDBJ databases">
        <title>Bird 10,000 Genomes (B10K) Project - Family phase.</title>
        <authorList>
            <person name="Zhang G."/>
        </authorList>
    </citation>
    <scope>NUCLEOTIDE SEQUENCE [LARGE SCALE GENOMIC DNA]</scope>
    <source>
        <strain evidence="5">B10K-DU-029-46</strain>
    </source>
</reference>
<comment type="similarity">
    <text evidence="1">Belongs to the FAM110 family.</text>
</comment>
<gene>
    <name evidence="5" type="primary">Fam110a</name>
    <name evidence="5" type="ORF">TURVEL_R13299</name>
</gene>
<evidence type="ECO:0000259" key="3">
    <source>
        <dbReference type="Pfam" id="PF14160"/>
    </source>
</evidence>
<dbReference type="AlphaFoldDB" id="A0A7L3LUT5"/>
<feature type="region of interest" description="Disordered" evidence="2">
    <location>
        <begin position="241"/>
        <end position="280"/>
    </location>
</feature>
<feature type="domain" description="Centrosome-associated FAM110 C-terminal" evidence="3">
    <location>
        <begin position="213"/>
        <end position="302"/>
    </location>
</feature>
<accession>A0A7L3LUT5</accession>
<keyword evidence="6" id="KW-1185">Reference proteome</keyword>
<organism evidence="5 6">
    <name type="scientific">Turnix velox</name>
    <name type="common">Little buttonquail</name>
    <dbReference type="NCBI Taxonomy" id="2529409"/>
    <lineage>
        <taxon>Eukaryota</taxon>
        <taxon>Metazoa</taxon>
        <taxon>Chordata</taxon>
        <taxon>Craniata</taxon>
        <taxon>Vertebrata</taxon>
        <taxon>Euteleostomi</taxon>
        <taxon>Archelosauria</taxon>
        <taxon>Archosauria</taxon>
        <taxon>Dinosauria</taxon>
        <taxon>Saurischia</taxon>
        <taxon>Theropoda</taxon>
        <taxon>Coelurosauria</taxon>
        <taxon>Aves</taxon>
        <taxon>Neognathae</taxon>
        <taxon>Neoaves</taxon>
        <taxon>Charadriiformes</taxon>
        <taxon>Turnicidae</taxon>
        <taxon>Turnix</taxon>
    </lineage>
</organism>
<evidence type="ECO:0000259" key="4">
    <source>
        <dbReference type="Pfam" id="PF14161"/>
    </source>
</evidence>
<evidence type="ECO:0000313" key="5">
    <source>
        <dbReference type="EMBL" id="NXU58047.1"/>
    </source>
</evidence>
<proteinExistence type="inferred from homology"/>
<comment type="caution">
    <text evidence="5">The sequence shown here is derived from an EMBL/GenBank/DDBJ whole genome shotgun (WGS) entry which is preliminary data.</text>
</comment>
<dbReference type="PANTHER" id="PTHR14758">
    <property type="entry name" value="AGAP005440-PA"/>
    <property type="match status" value="1"/>
</dbReference>
<evidence type="ECO:0000256" key="2">
    <source>
        <dbReference type="SAM" id="MobiDB-lite"/>
    </source>
</evidence>
<dbReference type="InterPro" id="IPR025741">
    <property type="entry name" value="FAM110_C"/>
</dbReference>
<dbReference type="Pfam" id="PF14161">
    <property type="entry name" value="FAM110_N"/>
    <property type="match status" value="1"/>
</dbReference>
<feature type="region of interest" description="Disordered" evidence="2">
    <location>
        <begin position="66"/>
        <end position="111"/>
    </location>
</feature>
<dbReference type="OrthoDB" id="10028183at2759"/>
<name>A0A7L3LUT5_9CHAR</name>
<protein>
    <submittedName>
        <fullName evidence="5">F110A protein</fullName>
    </submittedName>
</protein>
<dbReference type="EMBL" id="VZTY01030978">
    <property type="protein sequence ID" value="NXU58047.1"/>
    <property type="molecule type" value="Genomic_DNA"/>
</dbReference>
<dbReference type="Proteomes" id="UP000582182">
    <property type="component" value="Unassembled WGS sequence"/>
</dbReference>